<keyword evidence="2" id="KW-1185">Reference proteome</keyword>
<sequence length="110" mass="11995">MSQKRGCCNNNCKAYKDHEKFKHDVNFCPNCGQKLESVCGSHSCNMVMGEDPHKYCRKCQAKRDDRRDKAKNYIAGASAGIAGGAALVAKHGGPALEQAKKIAAILANRR</sequence>
<dbReference type="EMBL" id="QETB01000004">
    <property type="protein sequence ID" value="PWF26229.1"/>
    <property type="molecule type" value="Genomic_DNA"/>
</dbReference>
<evidence type="ECO:0000313" key="1">
    <source>
        <dbReference type="EMBL" id="PWF26229.1"/>
    </source>
</evidence>
<accession>A0A2V1K6J1</accession>
<dbReference type="AlphaFoldDB" id="A0A2V1K6J1"/>
<organism evidence="1 2">
    <name type="scientific">Ancrocorticia populi</name>
    <dbReference type="NCBI Taxonomy" id="2175228"/>
    <lineage>
        <taxon>Bacteria</taxon>
        <taxon>Bacillati</taxon>
        <taxon>Actinomycetota</taxon>
        <taxon>Actinomycetes</taxon>
        <taxon>Actinomycetales</taxon>
        <taxon>Actinomycetaceae</taxon>
        <taxon>Ancrocorticia</taxon>
    </lineage>
</organism>
<proteinExistence type="predicted"/>
<dbReference type="Proteomes" id="UP000245283">
    <property type="component" value="Unassembled WGS sequence"/>
</dbReference>
<reference evidence="2" key="1">
    <citation type="submission" date="2018-05" db="EMBL/GenBank/DDBJ databases">
        <authorList>
            <person name="Li Y."/>
        </authorList>
    </citation>
    <scope>NUCLEOTIDE SEQUENCE [LARGE SCALE GENOMIC DNA]</scope>
    <source>
        <strain evidence="2">sk1b4</strain>
    </source>
</reference>
<name>A0A2V1K6J1_9ACTO</name>
<comment type="caution">
    <text evidence="1">The sequence shown here is derived from an EMBL/GenBank/DDBJ whole genome shotgun (WGS) entry which is preliminary data.</text>
</comment>
<gene>
    <name evidence="1" type="ORF">DD236_09200</name>
</gene>
<evidence type="ECO:0000313" key="2">
    <source>
        <dbReference type="Proteomes" id="UP000245283"/>
    </source>
</evidence>
<protein>
    <submittedName>
        <fullName evidence="1">Uncharacterized protein</fullName>
    </submittedName>
</protein>